<keyword evidence="3" id="KW-1185">Reference proteome</keyword>
<feature type="transmembrane region" description="Helical" evidence="1">
    <location>
        <begin position="7"/>
        <end position="24"/>
    </location>
</feature>
<organism evidence="2 3">
    <name type="scientific">Luteolibacter yonseiensis</name>
    <dbReference type="NCBI Taxonomy" id="1144680"/>
    <lineage>
        <taxon>Bacteria</taxon>
        <taxon>Pseudomonadati</taxon>
        <taxon>Verrucomicrobiota</taxon>
        <taxon>Verrucomicrobiia</taxon>
        <taxon>Verrucomicrobiales</taxon>
        <taxon>Verrucomicrobiaceae</taxon>
        <taxon>Luteolibacter</taxon>
    </lineage>
</organism>
<dbReference type="Proteomes" id="UP000600139">
    <property type="component" value="Unassembled WGS sequence"/>
</dbReference>
<keyword evidence="1" id="KW-0472">Membrane</keyword>
<accession>A0A934R400</accession>
<proteinExistence type="predicted"/>
<evidence type="ECO:0000313" key="2">
    <source>
        <dbReference type="EMBL" id="MBK1815866.1"/>
    </source>
</evidence>
<keyword evidence="1" id="KW-1133">Transmembrane helix</keyword>
<keyword evidence="1" id="KW-0812">Transmembrane</keyword>
<feature type="transmembrane region" description="Helical" evidence="1">
    <location>
        <begin position="60"/>
        <end position="85"/>
    </location>
</feature>
<dbReference type="EMBL" id="JAENIK010000010">
    <property type="protein sequence ID" value="MBK1815866.1"/>
    <property type="molecule type" value="Genomic_DNA"/>
</dbReference>
<dbReference type="AlphaFoldDB" id="A0A934R400"/>
<evidence type="ECO:0000256" key="1">
    <source>
        <dbReference type="SAM" id="Phobius"/>
    </source>
</evidence>
<evidence type="ECO:0000313" key="3">
    <source>
        <dbReference type="Proteomes" id="UP000600139"/>
    </source>
</evidence>
<gene>
    <name evidence="2" type="ORF">JIN84_09570</name>
</gene>
<dbReference type="RefSeq" id="WP_200350827.1">
    <property type="nucleotide sequence ID" value="NZ_BAABHZ010000007.1"/>
</dbReference>
<feature type="transmembrane region" description="Helical" evidence="1">
    <location>
        <begin position="30"/>
        <end position="53"/>
    </location>
</feature>
<sequence length="88" mass="8869">MSSNLPARAVFSIPSIVAIIAAILSFKTAAFFGLVFALVAVIAGLLGLVLSLSPARRGGVLSLVGVFGGLLGIIAAVVKAIHWIVNIG</sequence>
<protein>
    <submittedName>
        <fullName evidence="2">Uncharacterized protein</fullName>
    </submittedName>
</protein>
<reference evidence="2" key="1">
    <citation type="submission" date="2021-01" db="EMBL/GenBank/DDBJ databases">
        <title>Modified the classification status of verrucomicrobia.</title>
        <authorList>
            <person name="Feng X."/>
        </authorList>
    </citation>
    <scope>NUCLEOTIDE SEQUENCE</scope>
    <source>
        <strain evidence="2">JCM 18052</strain>
    </source>
</reference>
<name>A0A934R400_9BACT</name>
<comment type="caution">
    <text evidence="2">The sequence shown here is derived from an EMBL/GenBank/DDBJ whole genome shotgun (WGS) entry which is preliminary data.</text>
</comment>